<dbReference type="Proteomes" id="UP000238479">
    <property type="component" value="Chromosome 1"/>
</dbReference>
<name>A0A2P6SNH8_ROSCH</name>
<proteinExistence type="predicted"/>
<accession>A0A2P6SNH8</accession>
<evidence type="ECO:0000256" key="1">
    <source>
        <dbReference type="SAM" id="Phobius"/>
    </source>
</evidence>
<sequence length="104" mass="12374">MKKKALEWKRLAMESGSQPMIMMHHLEEAQYLSFSLGMITVIDMPFWMQIVLDFQISFNISGLSPMRDPLCHTAVTTQQTFLYIWLPFLFLYIQMYRFQSLQVN</sequence>
<comment type="caution">
    <text evidence="2">The sequence shown here is derived from an EMBL/GenBank/DDBJ whole genome shotgun (WGS) entry which is preliminary data.</text>
</comment>
<organism evidence="2 3">
    <name type="scientific">Rosa chinensis</name>
    <name type="common">China rose</name>
    <dbReference type="NCBI Taxonomy" id="74649"/>
    <lineage>
        <taxon>Eukaryota</taxon>
        <taxon>Viridiplantae</taxon>
        <taxon>Streptophyta</taxon>
        <taxon>Embryophyta</taxon>
        <taxon>Tracheophyta</taxon>
        <taxon>Spermatophyta</taxon>
        <taxon>Magnoliopsida</taxon>
        <taxon>eudicotyledons</taxon>
        <taxon>Gunneridae</taxon>
        <taxon>Pentapetalae</taxon>
        <taxon>rosids</taxon>
        <taxon>fabids</taxon>
        <taxon>Rosales</taxon>
        <taxon>Rosaceae</taxon>
        <taxon>Rosoideae</taxon>
        <taxon>Rosoideae incertae sedis</taxon>
        <taxon>Rosa</taxon>
    </lineage>
</organism>
<dbReference type="Gramene" id="PRQ60213">
    <property type="protein sequence ID" value="PRQ60213"/>
    <property type="gene ID" value="RchiOBHm_Chr1g0378731"/>
</dbReference>
<keyword evidence="1" id="KW-0472">Membrane</keyword>
<evidence type="ECO:0000313" key="2">
    <source>
        <dbReference type="EMBL" id="PRQ60213.1"/>
    </source>
</evidence>
<dbReference type="EMBL" id="PDCK01000039">
    <property type="protein sequence ID" value="PRQ60213.1"/>
    <property type="molecule type" value="Genomic_DNA"/>
</dbReference>
<protein>
    <submittedName>
        <fullName evidence="2">Uncharacterized protein</fullName>
    </submittedName>
</protein>
<reference evidence="2 3" key="1">
    <citation type="journal article" date="2018" name="Nat. Genet.">
        <title>The Rosa genome provides new insights in the design of modern roses.</title>
        <authorList>
            <person name="Bendahmane M."/>
        </authorList>
    </citation>
    <scope>NUCLEOTIDE SEQUENCE [LARGE SCALE GENOMIC DNA]</scope>
    <source>
        <strain evidence="3">cv. Old Blush</strain>
    </source>
</reference>
<feature type="transmembrane region" description="Helical" evidence="1">
    <location>
        <begin position="31"/>
        <end position="52"/>
    </location>
</feature>
<keyword evidence="1" id="KW-1133">Transmembrane helix</keyword>
<keyword evidence="1" id="KW-0812">Transmembrane</keyword>
<feature type="transmembrane region" description="Helical" evidence="1">
    <location>
        <begin position="72"/>
        <end position="93"/>
    </location>
</feature>
<evidence type="ECO:0000313" key="3">
    <source>
        <dbReference type="Proteomes" id="UP000238479"/>
    </source>
</evidence>
<gene>
    <name evidence="2" type="ORF">RchiOBHm_Chr1g0378731</name>
</gene>
<dbReference type="AlphaFoldDB" id="A0A2P6SNH8"/>
<keyword evidence="3" id="KW-1185">Reference proteome</keyword>